<reference evidence="9" key="1">
    <citation type="submission" date="2021-03" db="EMBL/GenBank/DDBJ databases">
        <authorList>
            <person name="Bekaert M."/>
        </authorList>
    </citation>
    <scope>NUCLEOTIDE SEQUENCE</scope>
</reference>
<evidence type="ECO:0000256" key="1">
    <source>
        <dbReference type="ARBA" id="ARBA00004123"/>
    </source>
</evidence>
<evidence type="ECO:0000256" key="5">
    <source>
        <dbReference type="ARBA" id="ARBA00022833"/>
    </source>
</evidence>
<dbReference type="EMBL" id="CAJPWZ010002691">
    <property type="protein sequence ID" value="CAG2243132.1"/>
    <property type="molecule type" value="Genomic_DNA"/>
</dbReference>
<organism evidence="9 10">
    <name type="scientific">Mytilus edulis</name>
    <name type="common">Blue mussel</name>
    <dbReference type="NCBI Taxonomy" id="6550"/>
    <lineage>
        <taxon>Eukaryota</taxon>
        <taxon>Metazoa</taxon>
        <taxon>Spiralia</taxon>
        <taxon>Lophotrochozoa</taxon>
        <taxon>Mollusca</taxon>
        <taxon>Bivalvia</taxon>
        <taxon>Autobranchia</taxon>
        <taxon>Pteriomorphia</taxon>
        <taxon>Mytilida</taxon>
        <taxon>Mytiloidea</taxon>
        <taxon>Mytilidae</taxon>
        <taxon>Mytilinae</taxon>
        <taxon>Mytilus</taxon>
    </lineage>
</organism>
<dbReference type="PROSITE" id="PS50157">
    <property type="entry name" value="ZINC_FINGER_C2H2_2"/>
    <property type="match status" value="2"/>
</dbReference>
<evidence type="ECO:0000256" key="3">
    <source>
        <dbReference type="ARBA" id="ARBA00022737"/>
    </source>
</evidence>
<dbReference type="GO" id="GO:0008270">
    <property type="term" value="F:zinc ion binding"/>
    <property type="evidence" value="ECO:0007669"/>
    <property type="project" value="UniProtKB-KW"/>
</dbReference>
<keyword evidence="10" id="KW-1185">Reference proteome</keyword>
<evidence type="ECO:0000256" key="4">
    <source>
        <dbReference type="ARBA" id="ARBA00022771"/>
    </source>
</evidence>
<proteinExistence type="predicted"/>
<keyword evidence="3" id="KW-0677">Repeat</keyword>
<evidence type="ECO:0000313" key="10">
    <source>
        <dbReference type="Proteomes" id="UP000683360"/>
    </source>
</evidence>
<evidence type="ECO:0000313" key="9">
    <source>
        <dbReference type="EMBL" id="CAG2243132.1"/>
    </source>
</evidence>
<name>A0A8S3UI46_MYTED</name>
<keyword evidence="2" id="KW-0479">Metal-binding</keyword>
<feature type="domain" description="C2H2-type" evidence="8">
    <location>
        <begin position="125"/>
        <end position="152"/>
    </location>
</feature>
<evidence type="ECO:0000256" key="7">
    <source>
        <dbReference type="PROSITE-ProRule" id="PRU00042"/>
    </source>
</evidence>
<dbReference type="InterPro" id="IPR050888">
    <property type="entry name" value="ZnF_C2H2-type_TF"/>
</dbReference>
<dbReference type="Pfam" id="PF00096">
    <property type="entry name" value="zf-C2H2"/>
    <property type="match status" value="1"/>
</dbReference>
<dbReference type="PANTHER" id="PTHR24406">
    <property type="entry name" value="TRANSCRIPTIONAL REPRESSOR CTCFL-RELATED"/>
    <property type="match status" value="1"/>
</dbReference>
<evidence type="ECO:0000256" key="2">
    <source>
        <dbReference type="ARBA" id="ARBA00022723"/>
    </source>
</evidence>
<dbReference type="PROSITE" id="PS00028">
    <property type="entry name" value="ZINC_FINGER_C2H2_1"/>
    <property type="match status" value="2"/>
</dbReference>
<dbReference type="AlphaFoldDB" id="A0A8S3UI46"/>
<dbReference type="Proteomes" id="UP000683360">
    <property type="component" value="Unassembled WGS sequence"/>
</dbReference>
<accession>A0A8S3UI46</accession>
<comment type="subcellular location">
    <subcellularLocation>
        <location evidence="1">Nucleus</location>
    </subcellularLocation>
</comment>
<keyword evidence="5" id="KW-0862">Zinc</keyword>
<dbReference type="InterPro" id="IPR036236">
    <property type="entry name" value="Znf_C2H2_sf"/>
</dbReference>
<dbReference type="InterPro" id="IPR013087">
    <property type="entry name" value="Znf_C2H2_type"/>
</dbReference>
<keyword evidence="4 7" id="KW-0863">Zinc-finger</keyword>
<dbReference type="OrthoDB" id="6150808at2759"/>
<evidence type="ECO:0000256" key="6">
    <source>
        <dbReference type="ARBA" id="ARBA00023242"/>
    </source>
</evidence>
<dbReference type="Gene3D" id="3.30.160.60">
    <property type="entry name" value="Classic Zinc Finger"/>
    <property type="match status" value="2"/>
</dbReference>
<sequence length="263" mass="31393">MVKVKTNHWKKLQIITLKIVNPWKWKLREQIMSLMKDEMNLRRLPEILVKRKIANEYNKHLKEIRSAFPGTTYPDKYPAVPWDEEMTENVKIETEEESFHEVIDDNSSVVTMVTALNNINNQQGYICSFCGKNIKTKSGHRRHELIHSDNDKKRRECHVCNNKFHFLGHMNTHMVNKPFKCEKCKLQYAYKASYKRHLKVCKTPTAKTFKCSICPCIFERKDVLSDHMKGKHEKSVDQYRFEICNKGFRYRLSKSKHNKKYHQ</sequence>
<comment type="caution">
    <text evidence="9">The sequence shown here is derived from an EMBL/GenBank/DDBJ whole genome shotgun (WGS) entry which is preliminary data.</text>
</comment>
<keyword evidence="6" id="KW-0539">Nucleus</keyword>
<feature type="domain" description="C2H2-type" evidence="8">
    <location>
        <begin position="209"/>
        <end position="237"/>
    </location>
</feature>
<dbReference type="SMART" id="SM00355">
    <property type="entry name" value="ZnF_C2H2"/>
    <property type="match status" value="5"/>
</dbReference>
<protein>
    <submittedName>
        <fullName evidence="9">KRAB</fullName>
    </submittedName>
</protein>
<evidence type="ECO:0000259" key="8">
    <source>
        <dbReference type="PROSITE" id="PS50157"/>
    </source>
</evidence>
<dbReference type="SUPFAM" id="SSF57667">
    <property type="entry name" value="beta-beta-alpha zinc fingers"/>
    <property type="match status" value="3"/>
</dbReference>
<gene>
    <name evidence="9" type="ORF">MEDL_55272</name>
</gene>
<dbReference type="GO" id="GO:0005634">
    <property type="term" value="C:nucleus"/>
    <property type="evidence" value="ECO:0007669"/>
    <property type="project" value="UniProtKB-SubCell"/>
</dbReference>